<dbReference type="PANTHER" id="PTHR14738">
    <property type="entry name" value="ZINC FINGER CCCH DOMAIN-CONTAINING PROTEIN 14"/>
    <property type="match status" value="1"/>
</dbReference>
<evidence type="ECO:0000256" key="1">
    <source>
        <dbReference type="ARBA" id="ARBA00004123"/>
    </source>
</evidence>
<evidence type="ECO:0000313" key="10">
    <source>
        <dbReference type="Proteomes" id="UP001150238"/>
    </source>
</evidence>
<protein>
    <submittedName>
        <fullName evidence="9">Uncharacterized protein</fullName>
    </submittedName>
</protein>
<keyword evidence="3" id="KW-0479">Metal-binding</keyword>
<evidence type="ECO:0000256" key="6">
    <source>
        <dbReference type="ARBA" id="ARBA00022833"/>
    </source>
</evidence>
<feature type="region of interest" description="Disordered" evidence="8">
    <location>
        <begin position="80"/>
        <end position="198"/>
    </location>
</feature>
<accession>A0A9W9AP83</accession>
<dbReference type="GO" id="GO:0008270">
    <property type="term" value="F:zinc ion binding"/>
    <property type="evidence" value="ECO:0007669"/>
    <property type="project" value="UniProtKB-KW"/>
</dbReference>
<feature type="compositionally biased region" description="Gly residues" evidence="8">
    <location>
        <begin position="300"/>
        <end position="318"/>
    </location>
</feature>
<dbReference type="Gene3D" id="4.10.1000.40">
    <property type="match status" value="1"/>
</dbReference>
<evidence type="ECO:0000256" key="5">
    <source>
        <dbReference type="ARBA" id="ARBA00022771"/>
    </source>
</evidence>
<dbReference type="GO" id="GO:0043488">
    <property type="term" value="P:regulation of mRNA stability"/>
    <property type="evidence" value="ECO:0007669"/>
    <property type="project" value="InterPro"/>
</dbReference>
<keyword evidence="6" id="KW-0862">Zinc</keyword>
<gene>
    <name evidence="9" type="ORF">C8J55DRAFT_471437</name>
</gene>
<comment type="subcellular location">
    <subcellularLocation>
        <location evidence="1">Nucleus</location>
    </subcellularLocation>
</comment>
<sequence>MPFGLIIGTDRALALQQAIQDELMTRGYSPEADPVMAEYITIMIINNKTAAQITSELEDFFGSDFDPSFTDWLFKEAARGSTEAETALPEPSVELSERPTEPAPSRTTSHPANDTSRRGSNPPRNGIYQQALSQALPSSSSSQKRPASARSPSPNHPNKMRRTDPPTGPRAMHRDGQLGNNSRSLLDRVGGPAVGGQQDEIQARIDTIVNTGDPNMMMAGGFPGMNGMDMNAMAAGMANPMMIQELMMNQMALMAHFSGIMNPGQFGGFPMQGVMPQEMGMPQQNMGVNGFQGQSSGPNRGRGTGGRGGRGASRGRGGPPISSVTSKIEEVPTESPVISTPIAAPTPSTTIKVPMSDATPSAAPSRPAYAVPERPQSPTLCKFGLKCTNAHCRWSHPSPVATAESGVVLSNDPCENGKHCKDKDCIKAHVSPATLKPQDHAAPVPPPQTHSFAPSNPIPCRFGAACARPNCSFAHPQRQSNVQCKFGAACTRANCQFQHPPGRVLPTAFHQGLSESGPMVTVKNPEPGSMGRPSPHRTATFNHSGAGNGTRDNLEKQMREIEAKKGQAEQAVREAQVAAANVKKEDVKSVQITA</sequence>
<dbReference type="PANTHER" id="PTHR14738:SF29">
    <property type="entry name" value="ZINC FINGER CCCH DOMAIN-CONTAINING PROTEIN 14"/>
    <property type="match status" value="1"/>
</dbReference>
<feature type="compositionally biased region" description="Polar residues" evidence="8">
    <location>
        <begin position="105"/>
        <end position="123"/>
    </location>
</feature>
<comment type="similarity">
    <text evidence="2">Belongs to the ZC3H14 family.</text>
</comment>
<feature type="region of interest" description="Disordered" evidence="8">
    <location>
        <begin position="283"/>
        <end position="373"/>
    </location>
</feature>
<keyword evidence="7" id="KW-0539">Nucleus</keyword>
<comment type="caution">
    <text evidence="9">The sequence shown here is derived from an EMBL/GenBank/DDBJ whole genome shotgun (WGS) entry which is preliminary data.</text>
</comment>
<dbReference type="GO" id="GO:0005737">
    <property type="term" value="C:cytoplasm"/>
    <property type="evidence" value="ECO:0007669"/>
    <property type="project" value="TreeGrafter"/>
</dbReference>
<evidence type="ECO:0000256" key="4">
    <source>
        <dbReference type="ARBA" id="ARBA00022737"/>
    </source>
</evidence>
<dbReference type="InterPro" id="IPR040366">
    <property type="entry name" value="Nab2/ZC3H14"/>
</dbReference>
<dbReference type="Gene3D" id="4.10.1000.30">
    <property type="match status" value="1"/>
</dbReference>
<evidence type="ECO:0000256" key="3">
    <source>
        <dbReference type="ARBA" id="ARBA00022723"/>
    </source>
</evidence>
<proteinExistence type="inferred from homology"/>
<evidence type="ECO:0000256" key="8">
    <source>
        <dbReference type="SAM" id="MobiDB-lite"/>
    </source>
</evidence>
<dbReference type="AlphaFoldDB" id="A0A9W9AP83"/>
<evidence type="ECO:0000256" key="7">
    <source>
        <dbReference type="ARBA" id="ARBA00023242"/>
    </source>
</evidence>
<dbReference type="Gene3D" id="1.10.340.40">
    <property type="entry name" value="Nuclear abundant poly(A) RNA-bind protein 2, N-terminal domain"/>
    <property type="match status" value="1"/>
</dbReference>
<evidence type="ECO:0000256" key="2">
    <source>
        <dbReference type="ARBA" id="ARBA00008423"/>
    </source>
</evidence>
<feature type="compositionally biased region" description="Low complexity" evidence="8">
    <location>
        <begin position="129"/>
        <end position="153"/>
    </location>
</feature>
<feature type="region of interest" description="Disordered" evidence="8">
    <location>
        <begin position="526"/>
        <end position="555"/>
    </location>
</feature>
<dbReference type="InterPro" id="IPR043094">
    <property type="entry name" value="Nab2/ZC3H14_N_sf"/>
</dbReference>
<dbReference type="GO" id="GO:0008143">
    <property type="term" value="F:poly(A) binding"/>
    <property type="evidence" value="ECO:0007669"/>
    <property type="project" value="InterPro"/>
</dbReference>
<feature type="compositionally biased region" description="Polar residues" evidence="8">
    <location>
        <begin position="283"/>
        <end position="294"/>
    </location>
</feature>
<keyword evidence="4" id="KW-0677">Repeat</keyword>
<dbReference type="Pfam" id="PF14608">
    <property type="entry name" value="zf-CCCH_2"/>
    <property type="match status" value="3"/>
</dbReference>
<feature type="compositionally biased region" description="Low complexity" evidence="8">
    <location>
        <begin position="338"/>
        <end position="351"/>
    </location>
</feature>
<reference evidence="9" key="1">
    <citation type="submission" date="2022-08" db="EMBL/GenBank/DDBJ databases">
        <authorList>
            <consortium name="DOE Joint Genome Institute"/>
            <person name="Min B."/>
            <person name="Riley R."/>
            <person name="Sierra-Patev S."/>
            <person name="Naranjo-Ortiz M."/>
            <person name="Looney B."/>
            <person name="Konkel Z."/>
            <person name="Slot J.C."/>
            <person name="Sakamoto Y."/>
            <person name="Steenwyk J.L."/>
            <person name="Rokas A."/>
            <person name="Carro J."/>
            <person name="Camarero S."/>
            <person name="Ferreira P."/>
            <person name="Molpeceres G."/>
            <person name="Ruiz-Duenas F.J."/>
            <person name="Serrano A."/>
            <person name="Henrissat B."/>
            <person name="Drula E."/>
            <person name="Hughes K.W."/>
            <person name="Mata J.L."/>
            <person name="Ishikawa N.K."/>
            <person name="Vargas-Isla R."/>
            <person name="Ushijima S."/>
            <person name="Smith C.A."/>
            <person name="Ahrendt S."/>
            <person name="Andreopoulos W."/>
            <person name="He G."/>
            <person name="Labutti K."/>
            <person name="Lipzen A."/>
            <person name="Ng V."/>
            <person name="Sandor L."/>
            <person name="Barry K."/>
            <person name="Martinez A.T."/>
            <person name="Xiao Y."/>
            <person name="Gibbons J.G."/>
            <person name="Terashima K."/>
            <person name="Hibbett D.S."/>
            <person name="Grigoriev I.V."/>
        </authorList>
    </citation>
    <scope>NUCLEOTIDE SEQUENCE</scope>
    <source>
        <strain evidence="9">Sp2 HRB7682 ss15</strain>
    </source>
</reference>
<organism evidence="9 10">
    <name type="scientific">Lentinula lateritia</name>
    <dbReference type="NCBI Taxonomy" id="40482"/>
    <lineage>
        <taxon>Eukaryota</taxon>
        <taxon>Fungi</taxon>
        <taxon>Dikarya</taxon>
        <taxon>Basidiomycota</taxon>
        <taxon>Agaricomycotina</taxon>
        <taxon>Agaricomycetes</taxon>
        <taxon>Agaricomycetidae</taxon>
        <taxon>Agaricales</taxon>
        <taxon>Marasmiineae</taxon>
        <taxon>Omphalotaceae</taxon>
        <taxon>Lentinula</taxon>
    </lineage>
</organism>
<dbReference type="EMBL" id="JANVFS010000009">
    <property type="protein sequence ID" value="KAJ4487325.1"/>
    <property type="molecule type" value="Genomic_DNA"/>
</dbReference>
<dbReference type="Proteomes" id="UP001150238">
    <property type="component" value="Unassembled WGS sequence"/>
</dbReference>
<dbReference type="GO" id="GO:0005634">
    <property type="term" value="C:nucleus"/>
    <property type="evidence" value="ECO:0007669"/>
    <property type="project" value="UniProtKB-SubCell"/>
</dbReference>
<name>A0A9W9AP83_9AGAR</name>
<keyword evidence="5" id="KW-0863">Zinc-finger</keyword>
<evidence type="ECO:0000313" key="9">
    <source>
        <dbReference type="EMBL" id="KAJ4487325.1"/>
    </source>
</evidence>
<reference evidence="9" key="2">
    <citation type="journal article" date="2023" name="Proc. Natl. Acad. Sci. U.S.A.">
        <title>A global phylogenomic analysis of the shiitake genus Lentinula.</title>
        <authorList>
            <person name="Sierra-Patev S."/>
            <person name="Min B."/>
            <person name="Naranjo-Ortiz M."/>
            <person name="Looney B."/>
            <person name="Konkel Z."/>
            <person name="Slot J.C."/>
            <person name="Sakamoto Y."/>
            <person name="Steenwyk J.L."/>
            <person name="Rokas A."/>
            <person name="Carro J."/>
            <person name="Camarero S."/>
            <person name="Ferreira P."/>
            <person name="Molpeceres G."/>
            <person name="Ruiz-Duenas F.J."/>
            <person name="Serrano A."/>
            <person name="Henrissat B."/>
            <person name="Drula E."/>
            <person name="Hughes K.W."/>
            <person name="Mata J.L."/>
            <person name="Ishikawa N.K."/>
            <person name="Vargas-Isla R."/>
            <person name="Ushijima S."/>
            <person name="Smith C.A."/>
            <person name="Donoghue J."/>
            <person name="Ahrendt S."/>
            <person name="Andreopoulos W."/>
            <person name="He G."/>
            <person name="LaButti K."/>
            <person name="Lipzen A."/>
            <person name="Ng V."/>
            <person name="Riley R."/>
            <person name="Sandor L."/>
            <person name="Barry K."/>
            <person name="Martinez A.T."/>
            <person name="Xiao Y."/>
            <person name="Gibbons J.G."/>
            <person name="Terashima K."/>
            <person name="Grigoriev I.V."/>
            <person name="Hibbett D."/>
        </authorList>
    </citation>
    <scope>NUCLEOTIDE SEQUENCE</scope>
    <source>
        <strain evidence="9">Sp2 HRB7682 ss15</strain>
    </source>
</reference>